<proteinExistence type="predicted"/>
<evidence type="ECO:0008006" key="4">
    <source>
        <dbReference type="Google" id="ProtNLM"/>
    </source>
</evidence>
<dbReference type="Proteomes" id="UP000827138">
    <property type="component" value="Chromosome"/>
</dbReference>
<accession>A0ABX8XSK4</accession>
<evidence type="ECO:0000313" key="2">
    <source>
        <dbReference type="EMBL" id="QYX78598.1"/>
    </source>
</evidence>
<sequence>MEAEAWTQAVRHRFAPGRFLPLGGPEDGTWITEQAALRDVGRAAAGIPGVRLEALRIRPAPHEPVSAPAVRPPTGALPPGPLRIEAACTASLAQPLPETADRLRSALLDAAREQLGLATVTADLRITDLLEGPETGVKPRPAAKGTTPAPEDTAARDSLPVTGAGSLRGVAGELADVVTGVPGVARLAAVWGSRPVMVADHDDPPGRHLEVQLAVAPGHHPLEVARAVRDAVADAATTGATGPVTVTVLITGTAA</sequence>
<feature type="region of interest" description="Disordered" evidence="1">
    <location>
        <begin position="132"/>
        <end position="159"/>
    </location>
</feature>
<dbReference type="RefSeq" id="WP_220647470.1">
    <property type="nucleotide sequence ID" value="NZ_CP080647.1"/>
</dbReference>
<reference evidence="2 3" key="1">
    <citation type="submission" date="2021-08" db="EMBL/GenBank/DDBJ databases">
        <authorList>
            <person name="Ping M."/>
        </authorList>
    </citation>
    <scope>NUCLEOTIDE SEQUENCE [LARGE SCALE GENOMIC DNA]</scope>
    <source>
        <strain evidence="2 3">MG28</strain>
    </source>
</reference>
<name>A0ABX8XSK4_9ACTN</name>
<evidence type="ECO:0000256" key="1">
    <source>
        <dbReference type="SAM" id="MobiDB-lite"/>
    </source>
</evidence>
<gene>
    <name evidence="2" type="ORF">K1J60_20450</name>
</gene>
<evidence type="ECO:0000313" key="3">
    <source>
        <dbReference type="Proteomes" id="UP000827138"/>
    </source>
</evidence>
<dbReference type="EMBL" id="CP080647">
    <property type="protein sequence ID" value="QYX78598.1"/>
    <property type="molecule type" value="Genomic_DNA"/>
</dbReference>
<organism evidence="2 3">
    <name type="scientific">Streptomyces akebiae</name>
    <dbReference type="NCBI Taxonomy" id="2865673"/>
    <lineage>
        <taxon>Bacteria</taxon>
        <taxon>Bacillati</taxon>
        <taxon>Actinomycetota</taxon>
        <taxon>Actinomycetes</taxon>
        <taxon>Kitasatosporales</taxon>
        <taxon>Streptomycetaceae</taxon>
        <taxon>Streptomyces</taxon>
    </lineage>
</organism>
<keyword evidence="3" id="KW-1185">Reference proteome</keyword>
<protein>
    <recommendedName>
        <fullName evidence="4">Nucleopolyhedrovirus P10 family protein</fullName>
    </recommendedName>
</protein>